<evidence type="ECO:0000256" key="1">
    <source>
        <dbReference type="SAM" id="MobiDB-lite"/>
    </source>
</evidence>
<dbReference type="AlphaFoldDB" id="A0A8D8J4A8"/>
<dbReference type="EMBL" id="HBUE01165200">
    <property type="protein sequence ID" value="CAG6512204.1"/>
    <property type="molecule type" value="Transcribed_RNA"/>
</dbReference>
<dbReference type="EMBL" id="HBUE01068473">
    <property type="protein sequence ID" value="CAG6471618.1"/>
    <property type="molecule type" value="Transcribed_RNA"/>
</dbReference>
<name>A0A8D8J4A8_CULPI</name>
<reference evidence="2" key="1">
    <citation type="submission" date="2021-05" db="EMBL/GenBank/DDBJ databases">
        <authorList>
            <person name="Alioto T."/>
            <person name="Alioto T."/>
            <person name="Gomez Garrido J."/>
        </authorList>
    </citation>
    <scope>NUCLEOTIDE SEQUENCE</scope>
</reference>
<dbReference type="EMBL" id="HBUE01270487">
    <property type="protein sequence ID" value="CAG6563657.1"/>
    <property type="molecule type" value="Transcribed_RNA"/>
</dbReference>
<feature type="region of interest" description="Disordered" evidence="1">
    <location>
        <begin position="1"/>
        <end position="20"/>
    </location>
</feature>
<proteinExistence type="predicted"/>
<protein>
    <submittedName>
        <fullName evidence="2">(northern house mosquito) hypothetical protein</fullName>
    </submittedName>
</protein>
<sequence length="102" mass="11251">MTVTNLKVPSDHYNTKSASTSSSATVEPALIIGGRIQYRIANWLWRYVSMPKHIHRVIPVPAGSVWYWTRKFPEISSGIGTNRVFMTAWPSGASSRGSSGAQ</sequence>
<accession>A0A8D8J4A8</accession>
<evidence type="ECO:0000313" key="2">
    <source>
        <dbReference type="EMBL" id="CAG6563657.1"/>
    </source>
</evidence>
<organism evidence="2">
    <name type="scientific">Culex pipiens</name>
    <name type="common">House mosquito</name>
    <dbReference type="NCBI Taxonomy" id="7175"/>
    <lineage>
        <taxon>Eukaryota</taxon>
        <taxon>Metazoa</taxon>
        <taxon>Ecdysozoa</taxon>
        <taxon>Arthropoda</taxon>
        <taxon>Hexapoda</taxon>
        <taxon>Insecta</taxon>
        <taxon>Pterygota</taxon>
        <taxon>Neoptera</taxon>
        <taxon>Endopterygota</taxon>
        <taxon>Diptera</taxon>
        <taxon>Nematocera</taxon>
        <taxon>Culicoidea</taxon>
        <taxon>Culicidae</taxon>
        <taxon>Culicinae</taxon>
        <taxon>Culicini</taxon>
        <taxon>Culex</taxon>
        <taxon>Culex</taxon>
    </lineage>
</organism>